<dbReference type="Pfam" id="PF12833">
    <property type="entry name" value="HTH_18"/>
    <property type="match status" value="1"/>
</dbReference>
<evidence type="ECO:0000259" key="4">
    <source>
        <dbReference type="PROSITE" id="PS01124"/>
    </source>
</evidence>
<gene>
    <name evidence="5" type="primary">xylR_2</name>
    <name evidence="5" type="ORF">I41_28950</name>
</gene>
<dbReference type="SMART" id="SM00342">
    <property type="entry name" value="HTH_ARAC"/>
    <property type="match status" value="1"/>
</dbReference>
<proteinExistence type="predicted"/>
<dbReference type="Gene3D" id="1.10.10.60">
    <property type="entry name" value="Homeodomain-like"/>
    <property type="match status" value="1"/>
</dbReference>
<keyword evidence="1" id="KW-0805">Transcription regulation</keyword>
<keyword evidence="6" id="KW-1185">Reference proteome</keyword>
<keyword evidence="3" id="KW-0804">Transcription</keyword>
<dbReference type="Pfam" id="PF13377">
    <property type="entry name" value="Peripla_BP_3"/>
    <property type="match status" value="1"/>
</dbReference>
<dbReference type="AlphaFoldDB" id="A0A517TZB0"/>
<accession>A0A517TZB0</accession>
<feature type="domain" description="HTH araC/xylS-type" evidence="4">
    <location>
        <begin position="287"/>
        <end position="385"/>
    </location>
</feature>
<evidence type="ECO:0000256" key="2">
    <source>
        <dbReference type="ARBA" id="ARBA00023125"/>
    </source>
</evidence>
<dbReference type="InterPro" id="IPR054031">
    <property type="entry name" value="XylR_PBP1"/>
</dbReference>
<dbReference type="EMBL" id="CP036339">
    <property type="protein sequence ID" value="QDT73704.1"/>
    <property type="molecule type" value="Genomic_DNA"/>
</dbReference>
<keyword evidence="2" id="KW-0238">DNA-binding</keyword>
<dbReference type="Pfam" id="PF22177">
    <property type="entry name" value="PBP1_XylR"/>
    <property type="match status" value="1"/>
</dbReference>
<evidence type="ECO:0000313" key="5">
    <source>
        <dbReference type="EMBL" id="QDT73704.1"/>
    </source>
</evidence>
<dbReference type="InterPro" id="IPR028082">
    <property type="entry name" value="Peripla_BP_I"/>
</dbReference>
<sequence length="388" mass="43131">MSQQFEVALIIDPGSPYDRRIVRGVAEYVHRARREWSLYVEEDLVDRLPDLRAWGGDGILANLDDHRIAAAVTSLGIPVVGIGGGYGYYEENPHIPYVRTDNRAIARMGAKYLLNLGFRRFAFCSEPPTKYNGWAKEREEAFVATIKEASFPCEVFSGRHSPAKQWRQSQLALQDWLTKISTPTGLMACHDGRARHVLQACRAVGLRVPDDVAILGVDNDDLMCELTRPPLSSIEQGALRVGFEAAAMLDQLMQGRELSQCQASIPPEQVVTRQSTDVTAVADPDVAGALEFIRENACKPIHVSDVLEMARLSRSTLESRFREAIGRTIHAEIRRIQVEAAQRLLITTNLPIKEVVQRVGISSVQYFTAVIRNATGQTPGEIRKSALK</sequence>
<dbReference type="PANTHER" id="PTHR30146:SF24">
    <property type="entry name" value="XYLOSE OPERON REGULATORY PROTEIN"/>
    <property type="match status" value="1"/>
</dbReference>
<name>A0A517TZB0_9BACT</name>
<dbReference type="Gene3D" id="3.40.50.2300">
    <property type="match status" value="2"/>
</dbReference>
<dbReference type="RefSeq" id="WP_145433259.1">
    <property type="nucleotide sequence ID" value="NZ_CP036339.1"/>
</dbReference>
<protein>
    <submittedName>
        <fullName evidence="5">Xylose operon regulatory protein</fullName>
    </submittedName>
</protein>
<dbReference type="InterPro" id="IPR018060">
    <property type="entry name" value="HTH_AraC"/>
</dbReference>
<dbReference type="InterPro" id="IPR046335">
    <property type="entry name" value="LacI/GalR-like_sensor"/>
</dbReference>
<reference evidence="5 6" key="1">
    <citation type="submission" date="2019-02" db="EMBL/GenBank/DDBJ databases">
        <title>Deep-cultivation of Planctomycetes and their phenomic and genomic characterization uncovers novel biology.</title>
        <authorList>
            <person name="Wiegand S."/>
            <person name="Jogler M."/>
            <person name="Boedeker C."/>
            <person name="Pinto D."/>
            <person name="Vollmers J."/>
            <person name="Rivas-Marin E."/>
            <person name="Kohn T."/>
            <person name="Peeters S.H."/>
            <person name="Heuer A."/>
            <person name="Rast P."/>
            <person name="Oberbeckmann S."/>
            <person name="Bunk B."/>
            <person name="Jeske O."/>
            <person name="Meyerdierks A."/>
            <person name="Storesund J.E."/>
            <person name="Kallscheuer N."/>
            <person name="Luecker S."/>
            <person name="Lage O.M."/>
            <person name="Pohl T."/>
            <person name="Merkel B.J."/>
            <person name="Hornburger P."/>
            <person name="Mueller R.-W."/>
            <person name="Bruemmer F."/>
            <person name="Labrenz M."/>
            <person name="Spormann A.M."/>
            <person name="Op den Camp H."/>
            <person name="Overmann J."/>
            <person name="Amann R."/>
            <person name="Jetten M.S.M."/>
            <person name="Mascher T."/>
            <person name="Medema M.H."/>
            <person name="Devos D.P."/>
            <person name="Kaster A.-K."/>
            <person name="Ovreas L."/>
            <person name="Rohde M."/>
            <person name="Galperin M.Y."/>
            <person name="Jogler C."/>
        </authorList>
    </citation>
    <scope>NUCLEOTIDE SEQUENCE [LARGE SCALE GENOMIC DNA]</scope>
    <source>
        <strain evidence="5 6">I41</strain>
    </source>
</reference>
<dbReference type="GO" id="GO:0003700">
    <property type="term" value="F:DNA-binding transcription factor activity"/>
    <property type="evidence" value="ECO:0007669"/>
    <property type="project" value="InterPro"/>
</dbReference>
<dbReference type="SUPFAM" id="SSF53822">
    <property type="entry name" value="Periplasmic binding protein-like I"/>
    <property type="match status" value="1"/>
</dbReference>
<dbReference type="CDD" id="cd01543">
    <property type="entry name" value="PBP1_XylR"/>
    <property type="match status" value="1"/>
</dbReference>
<dbReference type="PROSITE" id="PS01124">
    <property type="entry name" value="HTH_ARAC_FAMILY_2"/>
    <property type="match status" value="1"/>
</dbReference>
<dbReference type="GO" id="GO:0000976">
    <property type="term" value="F:transcription cis-regulatory region binding"/>
    <property type="evidence" value="ECO:0007669"/>
    <property type="project" value="TreeGrafter"/>
</dbReference>
<dbReference type="PANTHER" id="PTHR30146">
    <property type="entry name" value="LACI-RELATED TRANSCRIPTIONAL REPRESSOR"/>
    <property type="match status" value="1"/>
</dbReference>
<dbReference type="InterPro" id="IPR009057">
    <property type="entry name" value="Homeodomain-like_sf"/>
</dbReference>
<organism evidence="5 6">
    <name type="scientific">Lacipirellula limnantheis</name>
    <dbReference type="NCBI Taxonomy" id="2528024"/>
    <lineage>
        <taxon>Bacteria</taxon>
        <taxon>Pseudomonadati</taxon>
        <taxon>Planctomycetota</taxon>
        <taxon>Planctomycetia</taxon>
        <taxon>Pirellulales</taxon>
        <taxon>Lacipirellulaceae</taxon>
        <taxon>Lacipirellula</taxon>
    </lineage>
</organism>
<dbReference type="Proteomes" id="UP000317909">
    <property type="component" value="Chromosome"/>
</dbReference>
<dbReference type="KEGG" id="llh:I41_28950"/>
<evidence type="ECO:0000313" key="6">
    <source>
        <dbReference type="Proteomes" id="UP000317909"/>
    </source>
</evidence>
<evidence type="ECO:0000256" key="1">
    <source>
        <dbReference type="ARBA" id="ARBA00023015"/>
    </source>
</evidence>
<dbReference type="SUPFAM" id="SSF46689">
    <property type="entry name" value="Homeodomain-like"/>
    <property type="match status" value="1"/>
</dbReference>
<dbReference type="OrthoDB" id="9795616at2"/>
<evidence type="ECO:0000256" key="3">
    <source>
        <dbReference type="ARBA" id="ARBA00023163"/>
    </source>
</evidence>